<evidence type="ECO:0000256" key="4">
    <source>
        <dbReference type="ARBA" id="ARBA00023125"/>
    </source>
</evidence>
<dbReference type="SUPFAM" id="SSF57716">
    <property type="entry name" value="Glucocorticoid receptor-like (DNA-binding domain)"/>
    <property type="match status" value="1"/>
</dbReference>
<accession>A0AAV7IZ19</accession>
<keyword evidence="1" id="KW-0479">Metal-binding</keyword>
<feature type="domain" description="THAP-type" evidence="6">
    <location>
        <begin position="1"/>
        <end position="86"/>
    </location>
</feature>
<dbReference type="GO" id="GO:0008270">
    <property type="term" value="F:zinc ion binding"/>
    <property type="evidence" value="ECO:0007669"/>
    <property type="project" value="UniProtKB-KW"/>
</dbReference>
<reference evidence="7 8" key="1">
    <citation type="journal article" date="2021" name="J. Hered.">
        <title>A chromosome-level genome assembly of the parasitoid wasp, Cotesia glomerata (Hymenoptera: Braconidae).</title>
        <authorList>
            <person name="Pinto B.J."/>
            <person name="Weis J.J."/>
            <person name="Gamble T."/>
            <person name="Ode P.J."/>
            <person name="Paul R."/>
            <person name="Zaspel J.M."/>
        </authorList>
    </citation>
    <scope>NUCLEOTIDE SEQUENCE [LARGE SCALE GENOMIC DNA]</scope>
    <source>
        <strain evidence="7">CgM1</strain>
    </source>
</reference>
<dbReference type="PROSITE" id="PS50950">
    <property type="entry name" value="ZF_THAP"/>
    <property type="match status" value="1"/>
</dbReference>
<keyword evidence="4 5" id="KW-0238">DNA-binding</keyword>
<organism evidence="7 8">
    <name type="scientific">Cotesia glomerata</name>
    <name type="common">Lepidopteran parasitic wasp</name>
    <name type="synonym">Apanteles glomeratus</name>
    <dbReference type="NCBI Taxonomy" id="32391"/>
    <lineage>
        <taxon>Eukaryota</taxon>
        <taxon>Metazoa</taxon>
        <taxon>Ecdysozoa</taxon>
        <taxon>Arthropoda</taxon>
        <taxon>Hexapoda</taxon>
        <taxon>Insecta</taxon>
        <taxon>Pterygota</taxon>
        <taxon>Neoptera</taxon>
        <taxon>Endopterygota</taxon>
        <taxon>Hymenoptera</taxon>
        <taxon>Apocrita</taxon>
        <taxon>Ichneumonoidea</taxon>
        <taxon>Braconidae</taxon>
        <taxon>Microgastrinae</taxon>
        <taxon>Cotesia</taxon>
    </lineage>
</organism>
<dbReference type="InterPro" id="IPR006612">
    <property type="entry name" value="THAP_Znf"/>
</dbReference>
<dbReference type="Gene3D" id="6.20.210.20">
    <property type="entry name" value="THAP domain"/>
    <property type="match status" value="1"/>
</dbReference>
<dbReference type="InterPro" id="IPR038441">
    <property type="entry name" value="THAP_Znf_sf"/>
</dbReference>
<evidence type="ECO:0000259" key="6">
    <source>
        <dbReference type="PROSITE" id="PS50950"/>
    </source>
</evidence>
<evidence type="ECO:0000256" key="2">
    <source>
        <dbReference type="ARBA" id="ARBA00022771"/>
    </source>
</evidence>
<sequence>MVKKCAVKNCMSGSIAKRKMKLKQNNRPTALFQVPKCPSMLQKWNLALSQQLLPKNFVCELHFKEEDINKKFDRIILPNGDIYDIKSQI</sequence>
<protein>
    <recommendedName>
        <fullName evidence="6">THAP-type domain-containing protein</fullName>
    </recommendedName>
</protein>
<evidence type="ECO:0000256" key="1">
    <source>
        <dbReference type="ARBA" id="ARBA00022723"/>
    </source>
</evidence>
<gene>
    <name evidence="7" type="ORF">KQX54_007059</name>
</gene>
<keyword evidence="2 5" id="KW-0863">Zinc-finger</keyword>
<dbReference type="GO" id="GO:0003677">
    <property type="term" value="F:DNA binding"/>
    <property type="evidence" value="ECO:0007669"/>
    <property type="project" value="UniProtKB-UniRule"/>
</dbReference>
<keyword evidence="8" id="KW-1185">Reference proteome</keyword>
<evidence type="ECO:0000256" key="5">
    <source>
        <dbReference type="PROSITE-ProRule" id="PRU00309"/>
    </source>
</evidence>
<evidence type="ECO:0000313" key="7">
    <source>
        <dbReference type="EMBL" id="KAH0563823.1"/>
    </source>
</evidence>
<dbReference type="EMBL" id="JAHXZJ010000002">
    <property type="protein sequence ID" value="KAH0563823.1"/>
    <property type="molecule type" value="Genomic_DNA"/>
</dbReference>
<proteinExistence type="predicted"/>
<name>A0AAV7IZ19_COTGL</name>
<evidence type="ECO:0000256" key="3">
    <source>
        <dbReference type="ARBA" id="ARBA00022833"/>
    </source>
</evidence>
<dbReference type="Pfam" id="PF05485">
    <property type="entry name" value="THAP"/>
    <property type="match status" value="1"/>
</dbReference>
<comment type="caution">
    <text evidence="7">The sequence shown here is derived from an EMBL/GenBank/DDBJ whole genome shotgun (WGS) entry which is preliminary data.</text>
</comment>
<dbReference type="AlphaFoldDB" id="A0AAV7IZ19"/>
<keyword evidence="3" id="KW-0862">Zinc</keyword>
<dbReference type="Proteomes" id="UP000826195">
    <property type="component" value="Unassembled WGS sequence"/>
</dbReference>
<evidence type="ECO:0000313" key="8">
    <source>
        <dbReference type="Proteomes" id="UP000826195"/>
    </source>
</evidence>